<dbReference type="CDD" id="cd18785">
    <property type="entry name" value="SF2_C"/>
    <property type="match status" value="1"/>
</dbReference>
<feature type="domain" description="Helicase C-terminal" evidence="2">
    <location>
        <begin position="782"/>
        <end position="941"/>
    </location>
</feature>
<dbReference type="SUPFAM" id="SSF52540">
    <property type="entry name" value="P-loop containing nucleoside triphosphate hydrolases"/>
    <property type="match status" value="1"/>
</dbReference>
<keyword evidence="3" id="KW-0378">Hydrolase</keyword>
<feature type="coiled-coil region" evidence="1">
    <location>
        <begin position="326"/>
        <end position="363"/>
    </location>
</feature>
<dbReference type="Gene3D" id="3.40.50.300">
    <property type="entry name" value="P-loop containing nucleotide triphosphate hydrolases"/>
    <property type="match status" value="1"/>
</dbReference>
<keyword evidence="1" id="KW-0175">Coiled coil</keyword>
<dbReference type="EMBL" id="UOFC01000023">
    <property type="protein sequence ID" value="VAW44790.1"/>
    <property type="molecule type" value="Genomic_DNA"/>
</dbReference>
<evidence type="ECO:0000313" key="3">
    <source>
        <dbReference type="EMBL" id="VAW44790.1"/>
    </source>
</evidence>
<keyword evidence="3" id="KW-0067">ATP-binding</keyword>
<proteinExistence type="predicted"/>
<reference evidence="3" key="1">
    <citation type="submission" date="2018-06" db="EMBL/GenBank/DDBJ databases">
        <authorList>
            <person name="Zhirakovskaya E."/>
        </authorList>
    </citation>
    <scope>NUCLEOTIDE SEQUENCE</scope>
</reference>
<dbReference type="SMART" id="SM00490">
    <property type="entry name" value="HELICc"/>
    <property type="match status" value="1"/>
</dbReference>
<name>A0A3B0VWU7_9ZZZZ</name>
<dbReference type="Pfam" id="PF00271">
    <property type="entry name" value="Helicase_C"/>
    <property type="match status" value="1"/>
</dbReference>
<dbReference type="InterPro" id="IPR001650">
    <property type="entry name" value="Helicase_C-like"/>
</dbReference>
<evidence type="ECO:0000256" key="1">
    <source>
        <dbReference type="SAM" id="Coils"/>
    </source>
</evidence>
<dbReference type="InterPro" id="IPR027417">
    <property type="entry name" value="P-loop_NTPase"/>
</dbReference>
<keyword evidence="3" id="KW-0547">Nucleotide-binding</keyword>
<keyword evidence="3" id="KW-0347">Helicase</keyword>
<dbReference type="PROSITE" id="PS51194">
    <property type="entry name" value="HELICASE_CTER"/>
    <property type="match status" value="1"/>
</dbReference>
<sequence>MDLANRRQQFVQHIHEQLTGKNNIFPEGYLKGENPLDRFVTGFLFPVFESEEGIDDEPDEVEEASENEDASIQATTVTKRKRYIPPSSVGFSFFISGNSICLRVFYNAICYRKGENQNELGQYQNIWEKIDLTDDNGEEVVFTPNGQKFYEVFKNGNQGRAKIEILWRQYKTGYIVTITLLNTQQISQEMLDNPKEFVEGQNKKSLFNVELSCIVESGELNVYPSKDKALLSDEEKEIELRYKDQHIYAVGHGAAADWKTNSERKNEIFADFMPMVEVPQVTANTDKKDNKALNFYFLSNEPKEAVIKQLNDFIQSYHIWIKQQEKQVSREELDEQETAKNIVEKQKNALKRMQQGVRLLESDDLVWQAFTTMNEAMLMQWKAGKPTAENENFAWRPFQLAFVLMTLESSINGDSEERDIVDLIWFPTGGGKTEAYLGLMAFLFLYRRMKYPASAGGTITIMRYTLRLLTTQQFLRANKVIFALELIRRKNSELYGREAFSSGLWVGGASSPNTFTQVKDTLEKEQYSKLVVTHCPWCNGKLHNNNYCLNEDSFHLTCNNKKCDFGGSNNNVLPCNVVDESLYQSPPTLLLATVDKFARLAWEERAGVFFGGKNNRPPELIIQDELHLISSALGSIVGLYEAGIDTALISRGMRCKYVASTATIKHANEQVRSLFAREMQVFPPSGLRYEDAYFAKSVPLEQKPGRLYVGYLAPLLSRQNCMAPLAASLLAAPVGLFTHEEEYMDKWWTQIVYHGSLKGVNNSRTLYQNQIETRLNKFVLGFLKQKIEVLRPNFTNDKKLENIDDFKRISDPEIKDIVDQYIPIRDIDNIKALNSNQTAEENAEIFTHLAKEKDEANAIDAALATNMISVGLDVSRLALMIINGQPLTTAEYIQASSRVGRGDTPGIVYVNFYKTQARSLSHYENFRSYHDAFYRYVEPSSLTPFTYQARQRALHAALVIAIRHSGVGLVKNEKAEVFDKNNDAVKKVVHDLKIRCKRAISNTQEQKATEENINTLIEEWKQHVDYCNEQRMSLVYYSKDRAQANLLCDFDKNNGLWKTLNSMRNVENTALMKLLSGVKEK</sequence>
<organism evidence="3">
    <name type="scientific">hydrothermal vent metagenome</name>
    <dbReference type="NCBI Taxonomy" id="652676"/>
    <lineage>
        <taxon>unclassified sequences</taxon>
        <taxon>metagenomes</taxon>
        <taxon>ecological metagenomes</taxon>
    </lineage>
</organism>
<gene>
    <name evidence="3" type="ORF">MNBD_GAMMA03-715</name>
</gene>
<dbReference type="GO" id="GO:0004386">
    <property type="term" value="F:helicase activity"/>
    <property type="evidence" value="ECO:0007669"/>
    <property type="project" value="UniProtKB-KW"/>
</dbReference>
<accession>A0A3B0VWU7</accession>
<protein>
    <submittedName>
        <fullName evidence="3">Superfamily II DNA and RNA helicase</fullName>
    </submittedName>
</protein>
<evidence type="ECO:0000259" key="2">
    <source>
        <dbReference type="PROSITE" id="PS51194"/>
    </source>
</evidence>
<dbReference type="AlphaFoldDB" id="A0A3B0VWU7"/>